<feature type="transmembrane region" description="Helical" evidence="1">
    <location>
        <begin position="323"/>
        <end position="342"/>
    </location>
</feature>
<gene>
    <name evidence="2" type="ORF">G6047_11950</name>
</gene>
<accession>A0A972FVF0</accession>
<dbReference type="RefSeq" id="WP_169527860.1">
    <property type="nucleotide sequence ID" value="NZ_JAAMPU010000107.1"/>
</dbReference>
<protein>
    <submittedName>
        <fullName evidence="2">Uncharacterized protein</fullName>
    </submittedName>
</protein>
<dbReference type="EMBL" id="JAAMPU010000107">
    <property type="protein sequence ID" value="NMH28747.1"/>
    <property type="molecule type" value="Genomic_DNA"/>
</dbReference>
<evidence type="ECO:0000313" key="3">
    <source>
        <dbReference type="Proteomes" id="UP000712080"/>
    </source>
</evidence>
<name>A0A972FVF0_9FLAO</name>
<keyword evidence="1" id="KW-0812">Transmembrane</keyword>
<feature type="transmembrane region" description="Helical" evidence="1">
    <location>
        <begin position="7"/>
        <end position="28"/>
    </location>
</feature>
<feature type="transmembrane region" description="Helical" evidence="1">
    <location>
        <begin position="75"/>
        <end position="95"/>
    </location>
</feature>
<sequence length="535" mass="60934">MKRIHLVLLSHTIVFTALGIFAFIPEYIEGDDASSILYHLCGRNADIQRPYAAYHSGFDFLLGFLGNDEAQLRQFSIGLSFMSGYAVVCLLTLFLDLLVRGNDRSKYLFLALIPFIVPDVLFHSLIFNPSNVSFSFALCGLLFYIKYLRSQKISFFIVSFLFLGLAIPFRWSMLTIFPVFFAVALHERTMNLKTFITTGVHLFLALFTGILLIWITGYPPVKVVETMLWGTKVVDKTDASSLSVIATGSAFFTPQLIMLALFGLWVMFRKKAAALTDFYIILLAICPFFILGFFTAYKFLLSAVPILLLVCLYGFMSMANRRIPFVLLTVTIIGTWFIGIQIEADGVVSGPGFCQHTNQHNERLATHEKNPDKRIRIKKVMPVPDGGFYMPMLEGPRPLYGYFYVLFGGQWKEFVSNFRKERIAMYKVLTAKNALYFQDRPAAFFQCDLYRSGYHTDTDFIKASPLDFRVFTKSNHEKITLFTTPAGKPTNEFDSEYIGKSSNIIFRSTYSSQILKLTQDYPEIRVIGPHTIYKP</sequence>
<keyword evidence="1" id="KW-0472">Membrane</keyword>
<reference evidence="2" key="1">
    <citation type="submission" date="2020-02" db="EMBL/GenBank/DDBJ databases">
        <title>Flavobacterium sp. genome.</title>
        <authorList>
            <person name="Jung H.S."/>
            <person name="Baek J.H."/>
            <person name="Jeon C.O."/>
        </authorList>
    </citation>
    <scope>NUCLEOTIDE SEQUENCE</scope>
    <source>
        <strain evidence="2">SE-s28</strain>
    </source>
</reference>
<comment type="caution">
    <text evidence="2">The sequence shown here is derived from an EMBL/GenBank/DDBJ whole genome shotgun (WGS) entry which is preliminary data.</text>
</comment>
<dbReference type="Proteomes" id="UP000712080">
    <property type="component" value="Unassembled WGS sequence"/>
</dbReference>
<dbReference type="AlphaFoldDB" id="A0A972FVF0"/>
<feature type="transmembrane region" description="Helical" evidence="1">
    <location>
        <begin position="155"/>
        <end position="180"/>
    </location>
</feature>
<feature type="transmembrane region" description="Helical" evidence="1">
    <location>
        <begin position="200"/>
        <end position="221"/>
    </location>
</feature>
<evidence type="ECO:0000313" key="2">
    <source>
        <dbReference type="EMBL" id="NMH28747.1"/>
    </source>
</evidence>
<feature type="transmembrane region" description="Helical" evidence="1">
    <location>
        <begin position="278"/>
        <end position="311"/>
    </location>
</feature>
<organism evidence="2 3">
    <name type="scientific">Flavobacterium silvaticum</name>
    <dbReference type="NCBI Taxonomy" id="1852020"/>
    <lineage>
        <taxon>Bacteria</taxon>
        <taxon>Pseudomonadati</taxon>
        <taxon>Bacteroidota</taxon>
        <taxon>Flavobacteriia</taxon>
        <taxon>Flavobacteriales</taxon>
        <taxon>Flavobacteriaceae</taxon>
        <taxon>Flavobacterium</taxon>
    </lineage>
</organism>
<feature type="transmembrane region" description="Helical" evidence="1">
    <location>
        <begin position="242"/>
        <end position="266"/>
    </location>
</feature>
<keyword evidence="3" id="KW-1185">Reference proteome</keyword>
<feature type="transmembrane region" description="Helical" evidence="1">
    <location>
        <begin position="107"/>
        <end position="126"/>
    </location>
</feature>
<keyword evidence="1" id="KW-1133">Transmembrane helix</keyword>
<proteinExistence type="predicted"/>
<evidence type="ECO:0000256" key="1">
    <source>
        <dbReference type="SAM" id="Phobius"/>
    </source>
</evidence>